<evidence type="ECO:0000313" key="2">
    <source>
        <dbReference type="Proteomes" id="UP000290289"/>
    </source>
</evidence>
<dbReference type="Proteomes" id="UP000290289">
    <property type="component" value="Chromosome 8"/>
</dbReference>
<gene>
    <name evidence="1" type="ORF">DVH24_021087</name>
</gene>
<organism evidence="1 2">
    <name type="scientific">Malus domestica</name>
    <name type="common">Apple</name>
    <name type="synonym">Pyrus malus</name>
    <dbReference type="NCBI Taxonomy" id="3750"/>
    <lineage>
        <taxon>Eukaryota</taxon>
        <taxon>Viridiplantae</taxon>
        <taxon>Streptophyta</taxon>
        <taxon>Embryophyta</taxon>
        <taxon>Tracheophyta</taxon>
        <taxon>Spermatophyta</taxon>
        <taxon>Magnoliopsida</taxon>
        <taxon>eudicotyledons</taxon>
        <taxon>Gunneridae</taxon>
        <taxon>Pentapetalae</taxon>
        <taxon>rosids</taxon>
        <taxon>fabids</taxon>
        <taxon>Rosales</taxon>
        <taxon>Rosaceae</taxon>
        <taxon>Amygdaloideae</taxon>
        <taxon>Maleae</taxon>
        <taxon>Malus</taxon>
    </lineage>
</organism>
<accession>A0A498JDE4</accession>
<dbReference type="EMBL" id="RDQH01000334">
    <property type="protein sequence ID" value="RXH92064.1"/>
    <property type="molecule type" value="Genomic_DNA"/>
</dbReference>
<proteinExistence type="predicted"/>
<name>A0A498JDE4_MALDO</name>
<evidence type="ECO:0000313" key="1">
    <source>
        <dbReference type="EMBL" id="RXH92064.1"/>
    </source>
</evidence>
<keyword evidence="2" id="KW-1185">Reference proteome</keyword>
<comment type="caution">
    <text evidence="1">The sequence shown here is derived from an EMBL/GenBank/DDBJ whole genome shotgun (WGS) entry which is preliminary data.</text>
</comment>
<reference evidence="1 2" key="1">
    <citation type="submission" date="2018-10" db="EMBL/GenBank/DDBJ databases">
        <title>A high-quality apple genome assembly.</title>
        <authorList>
            <person name="Hu J."/>
        </authorList>
    </citation>
    <scope>NUCLEOTIDE SEQUENCE [LARGE SCALE GENOMIC DNA]</scope>
    <source>
        <strain evidence="2">cv. HFTH1</strain>
        <tissue evidence="1">Young leaf</tissue>
    </source>
</reference>
<sequence length="259" mass="29500">MAYFGSCCENKLKSKEKTEAAICSFGKLPLILTAHPLILTAAFFQSTAIPNQPLVTQETRILEQRTENPNSFFIFKKEKEAEFPPPPNRTLLRFVPLPNSFPFPLLHEPTGLLVLLRRLLLRLFGLQSLQFGVVVVGNAQKRQAVAEQVDRGHGVLDHGPRKGDQEPVFHHSGHIHRQRRGLSDQQEHGQIQSKCADRIGPKNQEIEMEARRIAQNRLRWRLWWWGSRGEKGGVGGGDVKEEEEEVRFKVIEEGSESWT</sequence>
<protein>
    <submittedName>
        <fullName evidence="1">Uncharacterized protein</fullName>
    </submittedName>
</protein>
<dbReference type="AlphaFoldDB" id="A0A498JDE4"/>